<evidence type="ECO:0000256" key="4">
    <source>
        <dbReference type="ARBA" id="ARBA00023163"/>
    </source>
</evidence>
<dbReference type="InterPro" id="IPR003340">
    <property type="entry name" value="B3_DNA-bd"/>
</dbReference>
<dbReference type="PANTHER" id="PTHR31391">
    <property type="entry name" value="B3 DOMAIN-CONTAINING PROTEIN OS11G0197600-RELATED"/>
    <property type="match status" value="1"/>
</dbReference>
<evidence type="ECO:0000256" key="3">
    <source>
        <dbReference type="ARBA" id="ARBA00023125"/>
    </source>
</evidence>
<dbReference type="SMART" id="SM01019">
    <property type="entry name" value="B3"/>
    <property type="match status" value="2"/>
</dbReference>
<dbReference type="SUPFAM" id="SSF101936">
    <property type="entry name" value="DNA-binding pseudobarrel domain"/>
    <property type="match status" value="2"/>
</dbReference>
<feature type="domain" description="TF-B3" evidence="7">
    <location>
        <begin position="31"/>
        <end position="107"/>
    </location>
</feature>
<dbReference type="GO" id="GO:0005634">
    <property type="term" value="C:nucleus"/>
    <property type="evidence" value="ECO:0007669"/>
    <property type="project" value="UniProtKB-SubCell"/>
</dbReference>
<feature type="domain" description="TF-B3" evidence="7">
    <location>
        <begin position="171"/>
        <end position="269"/>
    </location>
</feature>
<gene>
    <name evidence="8" type="ORF">COLO4_26417</name>
</gene>
<dbReference type="GO" id="GO:0003677">
    <property type="term" value="F:DNA binding"/>
    <property type="evidence" value="ECO:0007669"/>
    <property type="project" value="UniProtKB-KW"/>
</dbReference>
<keyword evidence="3" id="KW-0238">DNA-binding</keyword>
<evidence type="ECO:0000313" key="8">
    <source>
        <dbReference type="EMBL" id="OMO74941.1"/>
    </source>
</evidence>
<dbReference type="InterPro" id="IPR044837">
    <property type="entry name" value="REM16-like"/>
</dbReference>
<evidence type="ECO:0000256" key="6">
    <source>
        <dbReference type="SAM" id="MobiDB-lite"/>
    </source>
</evidence>
<proteinExistence type="predicted"/>
<dbReference type="AlphaFoldDB" id="A0A1R3HXJ2"/>
<dbReference type="Gene3D" id="2.40.330.10">
    <property type="entry name" value="DNA-binding pseudobarrel domain"/>
    <property type="match status" value="2"/>
</dbReference>
<dbReference type="Pfam" id="PF02362">
    <property type="entry name" value="B3"/>
    <property type="match status" value="2"/>
</dbReference>
<dbReference type="OrthoDB" id="590488at2759"/>
<accession>A0A1R3HXJ2</accession>
<evidence type="ECO:0000259" key="7">
    <source>
        <dbReference type="PROSITE" id="PS50863"/>
    </source>
</evidence>
<dbReference type="InterPro" id="IPR015300">
    <property type="entry name" value="DNA-bd_pseudobarrel_sf"/>
</dbReference>
<dbReference type="CDD" id="cd10017">
    <property type="entry name" value="B3_DNA"/>
    <property type="match status" value="2"/>
</dbReference>
<evidence type="ECO:0000256" key="1">
    <source>
        <dbReference type="ARBA" id="ARBA00004123"/>
    </source>
</evidence>
<sequence length="284" mass="31727">MGLVWLGPGLGDVELSPRSREALGECQQQKLPDKFAKNIKKKLPGDVTLKGPSGIIWDVGLKADNDTLVFHHGWKNFVKDHSLVENDFLIFKYNGVSHFDVLMFDGESLCEKAASYFVRKCGHTETDSGCQTKRKMNETPVEVVHNSSPCGLESSPEKSTNIDIDTRTPKPPTTTAATNKKKKMGKAIPTAWGSKNLPKENEDVILRVNKHTWKTRYYYHRNRDCGGLSGGWRNFVADNNLKEDDVCVFQPADLGKKPVTLDVSIFRVLQAPLPLTQVLPDVSF</sequence>
<comment type="caution">
    <text evidence="8">The sequence shown here is derived from an EMBL/GenBank/DDBJ whole genome shotgun (WGS) entry which is preliminary data.</text>
</comment>
<protein>
    <recommendedName>
        <fullName evidence="7">TF-B3 domain-containing protein</fullName>
    </recommendedName>
</protein>
<dbReference type="PROSITE" id="PS50863">
    <property type="entry name" value="B3"/>
    <property type="match status" value="2"/>
</dbReference>
<organism evidence="8 9">
    <name type="scientific">Corchorus olitorius</name>
    <dbReference type="NCBI Taxonomy" id="93759"/>
    <lineage>
        <taxon>Eukaryota</taxon>
        <taxon>Viridiplantae</taxon>
        <taxon>Streptophyta</taxon>
        <taxon>Embryophyta</taxon>
        <taxon>Tracheophyta</taxon>
        <taxon>Spermatophyta</taxon>
        <taxon>Magnoliopsida</taxon>
        <taxon>eudicotyledons</taxon>
        <taxon>Gunneridae</taxon>
        <taxon>Pentapetalae</taxon>
        <taxon>rosids</taxon>
        <taxon>malvids</taxon>
        <taxon>Malvales</taxon>
        <taxon>Malvaceae</taxon>
        <taxon>Grewioideae</taxon>
        <taxon>Apeibeae</taxon>
        <taxon>Corchorus</taxon>
    </lineage>
</organism>
<evidence type="ECO:0000256" key="2">
    <source>
        <dbReference type="ARBA" id="ARBA00023015"/>
    </source>
</evidence>
<reference evidence="9" key="1">
    <citation type="submission" date="2013-09" db="EMBL/GenBank/DDBJ databases">
        <title>Corchorus olitorius genome sequencing.</title>
        <authorList>
            <person name="Alam M."/>
            <person name="Haque M.S."/>
            <person name="Islam M.S."/>
            <person name="Emdad E.M."/>
            <person name="Islam M.M."/>
            <person name="Ahmed B."/>
            <person name="Halim A."/>
            <person name="Hossen Q.M.M."/>
            <person name="Hossain M.Z."/>
            <person name="Ahmed R."/>
            <person name="Khan M.M."/>
            <person name="Islam R."/>
            <person name="Rashid M.M."/>
            <person name="Khan S.A."/>
            <person name="Rahman M.S."/>
            <person name="Alam M."/>
            <person name="Yahiya A.S."/>
            <person name="Khan M.S."/>
            <person name="Azam M.S."/>
            <person name="Haque T."/>
            <person name="Lashkar M.Z.H."/>
            <person name="Akhand A.I."/>
            <person name="Morshed G."/>
            <person name="Roy S."/>
            <person name="Uddin K.S."/>
            <person name="Rabeya T."/>
            <person name="Hossain A.S."/>
            <person name="Chowdhury A."/>
            <person name="Snigdha A.R."/>
            <person name="Mortoza M.S."/>
            <person name="Matin S.A."/>
            <person name="Hoque S.M.E."/>
            <person name="Islam M.K."/>
            <person name="Roy D.K."/>
            <person name="Haider R."/>
            <person name="Moosa M.M."/>
            <person name="Elias S.M."/>
            <person name="Hasan A.M."/>
            <person name="Jahan S."/>
            <person name="Shafiuddin M."/>
            <person name="Mahmood N."/>
            <person name="Shommy N.S."/>
        </authorList>
    </citation>
    <scope>NUCLEOTIDE SEQUENCE [LARGE SCALE GENOMIC DNA]</scope>
    <source>
        <strain evidence="9">cv. O-4</strain>
    </source>
</reference>
<evidence type="ECO:0000313" key="9">
    <source>
        <dbReference type="Proteomes" id="UP000187203"/>
    </source>
</evidence>
<feature type="region of interest" description="Disordered" evidence="6">
    <location>
        <begin position="144"/>
        <end position="193"/>
    </location>
</feature>
<dbReference type="Proteomes" id="UP000187203">
    <property type="component" value="Unassembled WGS sequence"/>
</dbReference>
<dbReference type="STRING" id="93759.A0A1R3HXJ2"/>
<keyword evidence="9" id="KW-1185">Reference proteome</keyword>
<name>A0A1R3HXJ2_9ROSI</name>
<dbReference type="EMBL" id="AWUE01019238">
    <property type="protein sequence ID" value="OMO74941.1"/>
    <property type="molecule type" value="Genomic_DNA"/>
</dbReference>
<comment type="subcellular location">
    <subcellularLocation>
        <location evidence="1">Nucleus</location>
    </subcellularLocation>
</comment>
<keyword evidence="5" id="KW-0539">Nucleus</keyword>
<dbReference type="PANTHER" id="PTHR31391:SF157">
    <property type="entry name" value="B3 DOMAIN-CONTAINING PROTEIN REM16"/>
    <property type="match status" value="1"/>
</dbReference>
<keyword evidence="4" id="KW-0804">Transcription</keyword>
<evidence type="ECO:0000256" key="5">
    <source>
        <dbReference type="ARBA" id="ARBA00023242"/>
    </source>
</evidence>
<keyword evidence="2" id="KW-0805">Transcription regulation</keyword>